<keyword evidence="2" id="KW-0548">Nucleotidyltransferase</keyword>
<sequence>MKKCPAFGKRCTRCGLSNHFANLCRQSSRNRNPTNALDDSAATFDSLCGADSATPVSNAHSVSLDHHVYEFCRAWEKRASDHQHFVNVTIQAVRSDAKSLGFPPSLRGSTSPVKYQAMADTGWQSCLAGVALLTRVSLTRRHLLPVNMKMTAANRGAIDIIGALPLRISGTSPSNTKLVTHQMVYFTTSTGRVFLSKQACLALGIIPPSFPIIGATSAAINSKDKPACGCSRRQSPPPPPTSLPLPATEENREGLEQWLLDHYRSSTFNVCEHQPLPMMSGPPIHLMVDPDARPVAHHTPIPVPVHWQDEVKAGLDQDVRLGVIEPVPVGTLVTWCHKMVICPKKSGKPRRTVDLQPLNRHAARETHHTQSPFHQARKVPPYTRKSVFDAWNGYHSIALAEEDRHLTTFITPWVRYRYLVAPQGYMSSGDGYSRRFDEIVADFPHKTKCIDDTLMWSNSIEEAFFQAVKWLDLCGTNGIILNPSKFQFAKTTVEFAGFEITPSTVRPCARYLEAIRQFPTPRNITDVRSWFGLINQVSYAFASAERMLPFREALKPGKRLEWTEELDRLFEWSKEAIINEIHQKPFCCKTGWKITLVGSRLTSGAESRYAPIEGEPLAVVDALDKARHFTLGCSDLIVAVDHKPLLETFGDRCLDDIPNPRLRNLKEKSLRYRFRIVHIPDLRHAAADAVSHRPVGSPNTLRLPDDAAPILLPDDPPLTPELPHDFLSAIRTQELDDTNQVCSKPDLSPTKVIKSLTWDEIRLAISSDSTSPLIFAHTINSGVSQMCSRAEASFFWPGMTPAITDVRARCQSCNRMAPSQPSAPPTPPIAPAYPFQCIAADYFHHRGHSYLVAVDWYSNWPIVEEASHGSAGLVAALRRIFVTYGISDELTSDGGLEFTSLATSTFLGNWGVHHRVSSVAIPHSNCRAEVRVKTVKRLIIDNTGAQGSLNTDKFQRAML</sequence>
<dbReference type="PROSITE" id="PS50994">
    <property type="entry name" value="INTEGRASE"/>
    <property type="match status" value="1"/>
</dbReference>
<dbReference type="Pfam" id="PF17917">
    <property type="entry name" value="RT_RNaseH"/>
    <property type="match status" value="1"/>
</dbReference>
<dbReference type="SUPFAM" id="SSF56672">
    <property type="entry name" value="DNA/RNA polymerases"/>
    <property type="match status" value="1"/>
</dbReference>
<evidence type="ECO:0000313" key="9">
    <source>
        <dbReference type="Proteomes" id="UP000694888"/>
    </source>
</evidence>
<proteinExistence type="predicted"/>
<evidence type="ECO:0000256" key="1">
    <source>
        <dbReference type="ARBA" id="ARBA00022679"/>
    </source>
</evidence>
<dbReference type="PANTHER" id="PTHR37984">
    <property type="entry name" value="PROTEIN CBG26694"/>
    <property type="match status" value="1"/>
</dbReference>
<evidence type="ECO:0000256" key="4">
    <source>
        <dbReference type="ARBA" id="ARBA00022759"/>
    </source>
</evidence>
<evidence type="ECO:0000313" key="10">
    <source>
        <dbReference type="RefSeq" id="XP_012943385.2"/>
    </source>
</evidence>
<dbReference type="InterPro" id="IPR050951">
    <property type="entry name" value="Retrovirus_Pol_polyprotein"/>
</dbReference>
<keyword evidence="4" id="KW-0255">Endonuclease</keyword>
<feature type="region of interest" description="Disordered" evidence="7">
    <location>
        <begin position="224"/>
        <end position="248"/>
    </location>
</feature>
<dbReference type="InterPro" id="IPR043128">
    <property type="entry name" value="Rev_trsase/Diguanyl_cyclase"/>
</dbReference>
<evidence type="ECO:0000256" key="5">
    <source>
        <dbReference type="ARBA" id="ARBA00022801"/>
    </source>
</evidence>
<gene>
    <name evidence="10" type="primary">LOC106013107</name>
</gene>
<dbReference type="Proteomes" id="UP000694888">
    <property type="component" value="Unplaced"/>
</dbReference>
<protein>
    <submittedName>
        <fullName evidence="10">Uncharacterized protein LOC106013107</fullName>
    </submittedName>
</protein>
<reference evidence="10" key="1">
    <citation type="submission" date="2025-08" db="UniProtKB">
        <authorList>
            <consortium name="RefSeq"/>
        </authorList>
    </citation>
    <scope>IDENTIFICATION</scope>
</reference>
<evidence type="ECO:0000256" key="6">
    <source>
        <dbReference type="ARBA" id="ARBA00022918"/>
    </source>
</evidence>
<accession>A0ABM1A9H2</accession>
<dbReference type="Pfam" id="PF00078">
    <property type="entry name" value="RVT_1"/>
    <property type="match status" value="1"/>
</dbReference>
<keyword evidence="6" id="KW-0695">RNA-directed DNA polymerase</keyword>
<evidence type="ECO:0000259" key="8">
    <source>
        <dbReference type="PROSITE" id="PS50994"/>
    </source>
</evidence>
<keyword evidence="1" id="KW-0808">Transferase</keyword>
<dbReference type="InterPro" id="IPR012337">
    <property type="entry name" value="RNaseH-like_sf"/>
</dbReference>
<dbReference type="Gene3D" id="3.10.10.10">
    <property type="entry name" value="HIV Type 1 Reverse Transcriptase, subunit A, domain 1"/>
    <property type="match status" value="1"/>
</dbReference>
<evidence type="ECO:0000256" key="3">
    <source>
        <dbReference type="ARBA" id="ARBA00022722"/>
    </source>
</evidence>
<dbReference type="InterPro" id="IPR043502">
    <property type="entry name" value="DNA/RNA_pol_sf"/>
</dbReference>
<keyword evidence="5" id="KW-0378">Hydrolase</keyword>
<dbReference type="RefSeq" id="XP_012943385.2">
    <property type="nucleotide sequence ID" value="XM_013087931.2"/>
</dbReference>
<dbReference type="Gene3D" id="3.30.70.270">
    <property type="match status" value="2"/>
</dbReference>
<dbReference type="Gene3D" id="3.30.420.10">
    <property type="entry name" value="Ribonuclease H-like superfamily/Ribonuclease H"/>
    <property type="match status" value="1"/>
</dbReference>
<dbReference type="GeneID" id="106013107"/>
<evidence type="ECO:0000256" key="2">
    <source>
        <dbReference type="ARBA" id="ARBA00022695"/>
    </source>
</evidence>
<dbReference type="SUPFAM" id="SSF53098">
    <property type="entry name" value="Ribonuclease H-like"/>
    <property type="match status" value="1"/>
</dbReference>
<evidence type="ECO:0000256" key="7">
    <source>
        <dbReference type="SAM" id="MobiDB-lite"/>
    </source>
</evidence>
<feature type="domain" description="Integrase catalytic" evidence="8">
    <location>
        <begin position="830"/>
        <end position="959"/>
    </location>
</feature>
<keyword evidence="9" id="KW-1185">Reference proteome</keyword>
<name>A0ABM1A9H2_APLCA</name>
<dbReference type="InterPro" id="IPR036397">
    <property type="entry name" value="RNaseH_sf"/>
</dbReference>
<dbReference type="InterPro" id="IPR000477">
    <property type="entry name" value="RT_dom"/>
</dbReference>
<dbReference type="InterPro" id="IPR041373">
    <property type="entry name" value="RT_RNaseH"/>
</dbReference>
<keyword evidence="3" id="KW-0540">Nuclease</keyword>
<organism evidence="9 10">
    <name type="scientific">Aplysia californica</name>
    <name type="common">California sea hare</name>
    <dbReference type="NCBI Taxonomy" id="6500"/>
    <lineage>
        <taxon>Eukaryota</taxon>
        <taxon>Metazoa</taxon>
        <taxon>Spiralia</taxon>
        <taxon>Lophotrochozoa</taxon>
        <taxon>Mollusca</taxon>
        <taxon>Gastropoda</taxon>
        <taxon>Heterobranchia</taxon>
        <taxon>Euthyneura</taxon>
        <taxon>Tectipleura</taxon>
        <taxon>Aplysiida</taxon>
        <taxon>Aplysioidea</taxon>
        <taxon>Aplysiidae</taxon>
        <taxon>Aplysia</taxon>
    </lineage>
</organism>
<dbReference type="InterPro" id="IPR001584">
    <property type="entry name" value="Integrase_cat-core"/>
</dbReference>
<dbReference type="CDD" id="cd01647">
    <property type="entry name" value="RT_LTR"/>
    <property type="match status" value="1"/>
</dbReference>
<dbReference type="PANTHER" id="PTHR37984:SF9">
    <property type="entry name" value="INTEGRASE CATALYTIC DOMAIN-CONTAINING PROTEIN"/>
    <property type="match status" value="1"/>
</dbReference>